<protein>
    <submittedName>
        <fullName evidence="2">Homoserine kinase</fullName>
    </submittedName>
</protein>
<dbReference type="GO" id="GO:0016301">
    <property type="term" value="F:kinase activity"/>
    <property type="evidence" value="ECO:0007669"/>
    <property type="project" value="UniProtKB-KW"/>
</dbReference>
<dbReference type="InterPro" id="IPR002575">
    <property type="entry name" value="Aminoglycoside_PTrfase"/>
</dbReference>
<reference evidence="2 3" key="1">
    <citation type="submission" date="2015-11" db="EMBL/GenBank/DDBJ databases">
        <title>Genomic analysis of 38 Legionella species identifies large and diverse effector repertoires.</title>
        <authorList>
            <person name="Burstein D."/>
            <person name="Amaro F."/>
            <person name="Zusman T."/>
            <person name="Lifshitz Z."/>
            <person name="Cohen O."/>
            <person name="Gilbert J.A."/>
            <person name="Pupko T."/>
            <person name="Shuman H.A."/>
            <person name="Segal G."/>
        </authorList>
    </citation>
    <scope>NUCLEOTIDE SEQUENCE [LARGE SCALE GENOMIC DNA]</scope>
    <source>
        <strain evidence="2 3">ATCC 49506</strain>
    </source>
</reference>
<dbReference type="Gene3D" id="3.90.1200.10">
    <property type="match status" value="1"/>
</dbReference>
<sequence>MNNLIFYKQRFNLANATFIPIEHEEAMVAIVYKIVIPKSSSFILKICPRAEDYWREVYFLNFLADVLPVAKIIQAEPPTVSNYGAILMECFSGNLLNKKDITDKISYETGVLLASLHLNRVYQYGDLTQKHSLSPDPRTPFKHKFEESFSECCNNLPKELIEKSWQYYKTHVDALNLVDGACLIHRDFRPGNIILFDGKITGIIDWASARASFAEEDFSPLELNEWSDESKLKKSFLKGYASIRPIPKYQLIIPLLLMNRAFSIIGFTVKKGTWNNINAPAYQANLKYLDGFFKKQSI</sequence>
<dbReference type="AlphaFoldDB" id="A0A0W0WK51"/>
<dbReference type="PATRIC" id="fig|45070.6.peg.2499"/>
<evidence type="ECO:0000259" key="1">
    <source>
        <dbReference type="Pfam" id="PF01636"/>
    </source>
</evidence>
<comment type="caution">
    <text evidence="2">The sequence shown here is derived from an EMBL/GenBank/DDBJ whole genome shotgun (WGS) entry which is preliminary data.</text>
</comment>
<keyword evidence="3" id="KW-1185">Reference proteome</keyword>
<dbReference type="Pfam" id="PF01636">
    <property type="entry name" value="APH"/>
    <property type="match status" value="1"/>
</dbReference>
<feature type="domain" description="Aminoglycoside phosphotransferase" evidence="1">
    <location>
        <begin position="31"/>
        <end position="221"/>
    </location>
</feature>
<dbReference type="RefSeq" id="WP_058505369.1">
    <property type="nucleotide sequence ID" value="NZ_CAAAIF010000033.1"/>
</dbReference>
<evidence type="ECO:0000313" key="2">
    <source>
        <dbReference type="EMBL" id="KTD32718.1"/>
    </source>
</evidence>
<dbReference type="InterPro" id="IPR011009">
    <property type="entry name" value="Kinase-like_dom_sf"/>
</dbReference>
<accession>A0A0W0WK51</accession>
<dbReference type="EMBL" id="LNYO01000024">
    <property type="protein sequence ID" value="KTD32718.1"/>
    <property type="molecule type" value="Genomic_DNA"/>
</dbReference>
<dbReference type="STRING" id="45070.Lnau_2366"/>
<evidence type="ECO:0000313" key="3">
    <source>
        <dbReference type="Proteomes" id="UP000054725"/>
    </source>
</evidence>
<keyword evidence="2" id="KW-0418">Kinase</keyword>
<proteinExistence type="predicted"/>
<keyword evidence="2" id="KW-0808">Transferase</keyword>
<dbReference type="OrthoDB" id="9799092at2"/>
<dbReference type="Proteomes" id="UP000054725">
    <property type="component" value="Unassembled WGS sequence"/>
</dbReference>
<gene>
    <name evidence="2" type="ORF">Lnau_2366</name>
</gene>
<name>A0A0W0WK51_9GAMM</name>
<organism evidence="2 3">
    <name type="scientific">Legionella nautarum</name>
    <dbReference type="NCBI Taxonomy" id="45070"/>
    <lineage>
        <taxon>Bacteria</taxon>
        <taxon>Pseudomonadati</taxon>
        <taxon>Pseudomonadota</taxon>
        <taxon>Gammaproteobacteria</taxon>
        <taxon>Legionellales</taxon>
        <taxon>Legionellaceae</taxon>
        <taxon>Legionella</taxon>
    </lineage>
</organism>
<dbReference type="SUPFAM" id="SSF56112">
    <property type="entry name" value="Protein kinase-like (PK-like)"/>
    <property type="match status" value="1"/>
</dbReference>